<sequence length="236" mass="25218">MCILGSFGPPPPSLRPAYRFPTVMLAIGYLLCTVLDGVAEATGAETMSFVLRLLAMPLLIGVLITARPLLDRTVLLVLGALIFSWLGDTAGGVSFLIKIGLFLLAQLFFIAAFWPHRQRSLVTRPWAVIVYAMVLVGIGAPMIIQADRLAVPVMIYGFSLVAMAILATAFGKRAALGGLLFVISDSLLGLTWFYPSTAGHLMDMVIMLSYLSAQGLLVCGLLAHPAEQPDPARTGS</sequence>
<dbReference type="RefSeq" id="WP_143986046.1">
    <property type="nucleotide sequence ID" value="NZ_CP041692.1"/>
</dbReference>
<feature type="transmembrane region" description="Helical" evidence="6">
    <location>
        <begin position="176"/>
        <end position="195"/>
    </location>
</feature>
<evidence type="ECO:0000256" key="3">
    <source>
        <dbReference type="ARBA" id="ARBA00022692"/>
    </source>
</evidence>
<proteinExistence type="inferred from homology"/>
<keyword evidence="4 6" id="KW-1133">Transmembrane helix</keyword>
<keyword evidence="8" id="KW-1185">Reference proteome</keyword>
<dbReference type="Proteomes" id="UP000319263">
    <property type="component" value="Chromosome"/>
</dbReference>
<dbReference type="GO" id="GO:0016020">
    <property type="term" value="C:membrane"/>
    <property type="evidence" value="ECO:0007669"/>
    <property type="project" value="UniProtKB-SubCell"/>
</dbReference>
<dbReference type="PANTHER" id="PTHR31885">
    <property type="entry name" value="GH04784P"/>
    <property type="match status" value="1"/>
</dbReference>
<dbReference type="InterPro" id="IPR012506">
    <property type="entry name" value="TMEM86B-like"/>
</dbReference>
<organism evidence="7 8">
    <name type="scientific">Microlunatus elymi</name>
    <dbReference type="NCBI Taxonomy" id="2596828"/>
    <lineage>
        <taxon>Bacteria</taxon>
        <taxon>Bacillati</taxon>
        <taxon>Actinomycetota</taxon>
        <taxon>Actinomycetes</taxon>
        <taxon>Propionibacteriales</taxon>
        <taxon>Propionibacteriaceae</taxon>
        <taxon>Microlunatus</taxon>
    </lineage>
</organism>
<feature type="transmembrane region" description="Helical" evidence="6">
    <location>
        <begin position="20"/>
        <end position="38"/>
    </location>
</feature>
<feature type="transmembrane region" description="Helical" evidence="6">
    <location>
        <begin position="90"/>
        <end position="114"/>
    </location>
</feature>
<dbReference type="OrthoDB" id="4227931at2"/>
<evidence type="ECO:0000256" key="2">
    <source>
        <dbReference type="ARBA" id="ARBA00007375"/>
    </source>
</evidence>
<reference evidence="7 8" key="1">
    <citation type="submission" date="2019-07" db="EMBL/GenBank/DDBJ databases">
        <title>Microlunatus dokdonensis sp. nov. isolated from the rhizospheric soil of the wild plant Elymus tsukushiensis.</title>
        <authorList>
            <person name="Ghim S.-Y."/>
            <person name="Hwang Y.-J."/>
            <person name="Son J.-S."/>
            <person name="Shin J.-H."/>
        </authorList>
    </citation>
    <scope>NUCLEOTIDE SEQUENCE [LARGE SCALE GENOMIC DNA]</scope>
    <source>
        <strain evidence="7 8">KUDC0627</strain>
    </source>
</reference>
<evidence type="ECO:0000313" key="8">
    <source>
        <dbReference type="Proteomes" id="UP000319263"/>
    </source>
</evidence>
<dbReference type="AlphaFoldDB" id="A0A516PY34"/>
<dbReference type="Pfam" id="PF07947">
    <property type="entry name" value="YhhN"/>
    <property type="match status" value="1"/>
</dbReference>
<comment type="similarity">
    <text evidence="2">Belongs to the TMEM86 family.</text>
</comment>
<feature type="transmembrane region" description="Helical" evidence="6">
    <location>
        <begin position="126"/>
        <end position="144"/>
    </location>
</feature>
<dbReference type="GO" id="GO:0016787">
    <property type="term" value="F:hydrolase activity"/>
    <property type="evidence" value="ECO:0007669"/>
    <property type="project" value="TreeGrafter"/>
</dbReference>
<evidence type="ECO:0000256" key="6">
    <source>
        <dbReference type="SAM" id="Phobius"/>
    </source>
</evidence>
<gene>
    <name evidence="7" type="ORF">FOE78_09375</name>
</gene>
<dbReference type="KEGG" id="mik:FOE78_09375"/>
<feature type="transmembrane region" description="Helical" evidence="6">
    <location>
        <begin position="50"/>
        <end position="70"/>
    </location>
</feature>
<evidence type="ECO:0000256" key="1">
    <source>
        <dbReference type="ARBA" id="ARBA00004141"/>
    </source>
</evidence>
<dbReference type="EMBL" id="CP041692">
    <property type="protein sequence ID" value="QDP96080.1"/>
    <property type="molecule type" value="Genomic_DNA"/>
</dbReference>
<feature type="transmembrane region" description="Helical" evidence="6">
    <location>
        <begin position="201"/>
        <end position="223"/>
    </location>
</feature>
<evidence type="ECO:0000256" key="4">
    <source>
        <dbReference type="ARBA" id="ARBA00022989"/>
    </source>
</evidence>
<evidence type="ECO:0000313" key="7">
    <source>
        <dbReference type="EMBL" id="QDP96080.1"/>
    </source>
</evidence>
<keyword evidence="5 6" id="KW-0472">Membrane</keyword>
<dbReference type="PANTHER" id="PTHR31885:SF6">
    <property type="entry name" value="GH04784P"/>
    <property type="match status" value="1"/>
</dbReference>
<name>A0A516PY34_9ACTN</name>
<feature type="transmembrane region" description="Helical" evidence="6">
    <location>
        <begin position="150"/>
        <end position="169"/>
    </location>
</feature>
<accession>A0A516PY34</accession>
<keyword evidence="3 6" id="KW-0812">Transmembrane</keyword>
<comment type="subcellular location">
    <subcellularLocation>
        <location evidence="1">Membrane</location>
        <topology evidence="1">Multi-pass membrane protein</topology>
    </subcellularLocation>
</comment>
<protein>
    <submittedName>
        <fullName evidence="7">Lysoplasmalogenase</fullName>
    </submittedName>
</protein>
<evidence type="ECO:0000256" key="5">
    <source>
        <dbReference type="ARBA" id="ARBA00023136"/>
    </source>
</evidence>